<name>A0A0L9U7A8_PHAAN</name>
<gene>
    <name evidence="1" type="ORF">LR48_Vigan03g191400</name>
</gene>
<evidence type="ECO:0000313" key="2">
    <source>
        <dbReference type="Proteomes" id="UP000053144"/>
    </source>
</evidence>
<organism evidence="1 2">
    <name type="scientific">Phaseolus angularis</name>
    <name type="common">Azuki bean</name>
    <name type="synonym">Vigna angularis</name>
    <dbReference type="NCBI Taxonomy" id="3914"/>
    <lineage>
        <taxon>Eukaryota</taxon>
        <taxon>Viridiplantae</taxon>
        <taxon>Streptophyta</taxon>
        <taxon>Embryophyta</taxon>
        <taxon>Tracheophyta</taxon>
        <taxon>Spermatophyta</taxon>
        <taxon>Magnoliopsida</taxon>
        <taxon>eudicotyledons</taxon>
        <taxon>Gunneridae</taxon>
        <taxon>Pentapetalae</taxon>
        <taxon>rosids</taxon>
        <taxon>fabids</taxon>
        <taxon>Fabales</taxon>
        <taxon>Fabaceae</taxon>
        <taxon>Papilionoideae</taxon>
        <taxon>50 kb inversion clade</taxon>
        <taxon>NPAAA clade</taxon>
        <taxon>indigoferoid/millettioid clade</taxon>
        <taxon>Phaseoleae</taxon>
        <taxon>Vigna</taxon>
    </lineage>
</organism>
<dbReference type="AlphaFoldDB" id="A0A0L9U7A8"/>
<accession>A0A0L9U7A8</accession>
<dbReference type="EMBL" id="CM003373">
    <property type="protein sequence ID" value="KOM38532.1"/>
    <property type="molecule type" value="Genomic_DNA"/>
</dbReference>
<evidence type="ECO:0000313" key="1">
    <source>
        <dbReference type="EMBL" id="KOM38532.1"/>
    </source>
</evidence>
<protein>
    <submittedName>
        <fullName evidence="1">Uncharacterized protein</fullName>
    </submittedName>
</protein>
<proteinExistence type="predicted"/>
<reference evidence="2" key="1">
    <citation type="journal article" date="2015" name="Proc. Natl. Acad. Sci. U.S.A.">
        <title>Genome sequencing of adzuki bean (Vigna angularis) provides insight into high starch and low fat accumulation and domestication.</title>
        <authorList>
            <person name="Yang K."/>
            <person name="Tian Z."/>
            <person name="Chen C."/>
            <person name="Luo L."/>
            <person name="Zhao B."/>
            <person name="Wang Z."/>
            <person name="Yu L."/>
            <person name="Li Y."/>
            <person name="Sun Y."/>
            <person name="Li W."/>
            <person name="Chen Y."/>
            <person name="Li Y."/>
            <person name="Zhang Y."/>
            <person name="Ai D."/>
            <person name="Zhao J."/>
            <person name="Shang C."/>
            <person name="Ma Y."/>
            <person name="Wu B."/>
            <person name="Wang M."/>
            <person name="Gao L."/>
            <person name="Sun D."/>
            <person name="Zhang P."/>
            <person name="Guo F."/>
            <person name="Wang W."/>
            <person name="Li Y."/>
            <person name="Wang J."/>
            <person name="Varshney R.K."/>
            <person name="Wang J."/>
            <person name="Ling H.Q."/>
            <person name="Wan P."/>
        </authorList>
    </citation>
    <scope>NUCLEOTIDE SEQUENCE</scope>
    <source>
        <strain evidence="2">cv. Jingnong 6</strain>
    </source>
</reference>
<dbReference type="Gramene" id="KOM38532">
    <property type="protein sequence ID" value="KOM38532"/>
    <property type="gene ID" value="LR48_Vigan03g191400"/>
</dbReference>
<sequence length="71" mass="8014">MWKGLTLEEEIVGNPSVSPSPTLDRNEKVEHYIKMKDPLTHCLKVLGNLLLDRPNSGSSNEYNDPFKMNDG</sequence>
<dbReference type="Proteomes" id="UP000053144">
    <property type="component" value="Chromosome 3"/>
</dbReference>